<dbReference type="OrthoDB" id="9760233at2"/>
<dbReference type="Proteomes" id="UP000192602">
    <property type="component" value="Unassembled WGS sequence"/>
</dbReference>
<dbReference type="RefSeq" id="WP_084274925.1">
    <property type="nucleotide sequence ID" value="NZ_AP026671.1"/>
</dbReference>
<evidence type="ECO:0000313" key="4">
    <source>
        <dbReference type="Proteomes" id="UP000192602"/>
    </source>
</evidence>
<name>A0A1W1WR23_9BACT</name>
<dbReference type="EMBL" id="FWWZ01000001">
    <property type="protein sequence ID" value="SMC08652.1"/>
    <property type="molecule type" value="Genomic_DNA"/>
</dbReference>
<organism evidence="3 4">
    <name type="scientific">Nitratiruptor tergarcus DSM 16512</name>
    <dbReference type="NCBI Taxonomy" id="1069081"/>
    <lineage>
        <taxon>Bacteria</taxon>
        <taxon>Pseudomonadati</taxon>
        <taxon>Campylobacterota</taxon>
        <taxon>Epsilonproteobacteria</taxon>
        <taxon>Nautiliales</taxon>
        <taxon>Nitratiruptoraceae</taxon>
        <taxon>Nitratiruptor</taxon>
    </lineage>
</organism>
<dbReference type="InterPro" id="IPR021803">
    <property type="entry name" value="DUF3373"/>
</dbReference>
<dbReference type="AlphaFoldDB" id="A0A1W1WR23"/>
<feature type="coiled-coil region" evidence="1">
    <location>
        <begin position="27"/>
        <end position="66"/>
    </location>
</feature>
<feature type="signal peptide" evidence="2">
    <location>
        <begin position="1"/>
        <end position="19"/>
    </location>
</feature>
<gene>
    <name evidence="3" type="ORF">SAMN05660197_0411</name>
</gene>
<reference evidence="4" key="1">
    <citation type="submission" date="2017-04" db="EMBL/GenBank/DDBJ databases">
        <authorList>
            <person name="Varghese N."/>
            <person name="Submissions S."/>
        </authorList>
    </citation>
    <scope>NUCLEOTIDE SEQUENCE [LARGE SCALE GENOMIC DNA]</scope>
    <source>
        <strain evidence="4">DSM 16512</strain>
    </source>
</reference>
<dbReference type="Pfam" id="PF11853">
    <property type="entry name" value="DUF3373"/>
    <property type="match status" value="1"/>
</dbReference>
<feature type="chain" id="PRO_5012280550" evidence="2">
    <location>
        <begin position="20"/>
        <end position="536"/>
    </location>
</feature>
<keyword evidence="4" id="KW-1185">Reference proteome</keyword>
<evidence type="ECO:0000256" key="1">
    <source>
        <dbReference type="SAM" id="Coils"/>
    </source>
</evidence>
<evidence type="ECO:0000313" key="3">
    <source>
        <dbReference type="EMBL" id="SMC08652.1"/>
    </source>
</evidence>
<keyword evidence="1" id="KW-0175">Coiled coil</keyword>
<protein>
    <submittedName>
        <fullName evidence="3">Membrane-bound metallopeptidase</fullName>
    </submittedName>
</protein>
<proteinExistence type="predicted"/>
<dbReference type="STRING" id="1069081.SAMN05660197_0411"/>
<keyword evidence="2" id="KW-0732">Signal</keyword>
<accession>A0A1W1WR23</accession>
<sequence>MKKLIAISAVAAFATMSFASGGPSTGSDDLRAELEQLKKEIAELKQAQAKINLKALKKQIREIKAHDAGDNIKWNVDFRTAYDIIGYKYASGTSDWNQIFSNRLWLGMGFAPTNNLVFKGLLSYYKAYGQMAGAKQGFNYFDWIVNETPNPAGELRVKEAYWLYFGESFLGADIPWTASFGRRPATDGLLASYREDQNPKSPLGHIINTEFDGASFKFNLEKVTDISGMYFKLCMGRGMTNANVRYAAINQAPNGTITVSSFKGSEYTKVPGAKTVDLAGFIFVPYDDGQYSIHTTAFKAWNLPGLITQTMNVYDMDGNPNTRADQMYMPTSFQFGPTGDMYGAAISLLAEGIGDGINDFLDDTNFFVSFAWSKTDPSQDASSVQANIINAQNGQNIASVNMPSQIGMLGSTDKKTGTSIYAGINWPCQLIDNARVGVEYNHGSKYWRSFTYAEDTLAGSKLATRGDAYEIWFNKELIGKTLTAQVRYTYMDYDYTGSNGFFGDGGNPIDTDSQMAKQMGALEKAQDLRLYIRYRY</sequence>
<evidence type="ECO:0000256" key="2">
    <source>
        <dbReference type="SAM" id="SignalP"/>
    </source>
</evidence>